<gene>
    <name evidence="2" type="ORF">Edafosvirus29_1</name>
</gene>
<proteinExistence type="predicted"/>
<organism evidence="2">
    <name type="scientific">Edafosvirus sp</name>
    <dbReference type="NCBI Taxonomy" id="2487765"/>
    <lineage>
        <taxon>Viruses</taxon>
        <taxon>Varidnaviria</taxon>
        <taxon>Bamfordvirae</taxon>
        <taxon>Nucleocytoviricota</taxon>
        <taxon>Megaviricetes</taxon>
        <taxon>Imitervirales</taxon>
        <taxon>Mimiviridae</taxon>
        <taxon>Klosneuvirinae</taxon>
    </lineage>
</organism>
<dbReference type="GO" id="GO:0004515">
    <property type="term" value="F:nicotinate-nucleotide adenylyltransferase activity"/>
    <property type="evidence" value="ECO:0007669"/>
    <property type="project" value="TreeGrafter"/>
</dbReference>
<accession>A0A3G4ZUZ5</accession>
<protein>
    <recommendedName>
        <fullName evidence="1">Cytidyltransferase-like domain-containing protein</fullName>
    </recommendedName>
</protein>
<dbReference type="Gene3D" id="3.40.50.620">
    <property type="entry name" value="HUPs"/>
    <property type="match status" value="1"/>
</dbReference>
<evidence type="ECO:0000313" key="2">
    <source>
        <dbReference type="EMBL" id="AYV78737.1"/>
    </source>
</evidence>
<dbReference type="Pfam" id="PF01467">
    <property type="entry name" value="CTP_transf_like"/>
    <property type="match status" value="1"/>
</dbReference>
<feature type="non-terminal residue" evidence="2">
    <location>
        <position position="157"/>
    </location>
</feature>
<evidence type="ECO:0000259" key="1">
    <source>
        <dbReference type="Pfam" id="PF01467"/>
    </source>
</evidence>
<dbReference type="NCBIfam" id="TIGR00125">
    <property type="entry name" value="cyt_tran_rel"/>
    <property type="match status" value="1"/>
</dbReference>
<reference evidence="2" key="1">
    <citation type="submission" date="2018-10" db="EMBL/GenBank/DDBJ databases">
        <title>Hidden diversity of soil giant viruses.</title>
        <authorList>
            <person name="Schulz F."/>
            <person name="Alteio L."/>
            <person name="Goudeau D."/>
            <person name="Ryan E.M."/>
            <person name="Malmstrom R.R."/>
            <person name="Blanchard J."/>
            <person name="Woyke T."/>
        </authorList>
    </citation>
    <scope>NUCLEOTIDE SEQUENCE</scope>
    <source>
        <strain evidence="2">EDV1</strain>
    </source>
</reference>
<dbReference type="InterPro" id="IPR051182">
    <property type="entry name" value="Euk_NMN_adenylyltrnsfrase"/>
</dbReference>
<dbReference type="InterPro" id="IPR014729">
    <property type="entry name" value="Rossmann-like_a/b/a_fold"/>
</dbReference>
<dbReference type="EMBL" id="MK072094">
    <property type="protein sequence ID" value="AYV78737.1"/>
    <property type="molecule type" value="Genomic_DNA"/>
</dbReference>
<dbReference type="GO" id="GO:0009435">
    <property type="term" value="P:NAD+ biosynthetic process"/>
    <property type="evidence" value="ECO:0007669"/>
    <property type="project" value="TreeGrafter"/>
</dbReference>
<dbReference type="GO" id="GO:0000309">
    <property type="term" value="F:nicotinamide-nucleotide adenylyltransferase activity"/>
    <property type="evidence" value="ECO:0007669"/>
    <property type="project" value="TreeGrafter"/>
</dbReference>
<name>A0A3G4ZUZ5_9VIRU</name>
<dbReference type="PANTHER" id="PTHR12039">
    <property type="entry name" value="NICOTINAMIDE MONONUCLEOTIDE ADENYLYLTRANSFERASE"/>
    <property type="match status" value="1"/>
</dbReference>
<feature type="domain" description="Cytidyltransferase-like" evidence="1">
    <location>
        <begin position="17"/>
        <end position="138"/>
    </location>
</feature>
<sequence length="157" mass="17849">MQTTKESKIKENIGIVLSGSFNPIHNGHIKILGEAKNYLEKNHNFNVIYGYLAPSSDNYVKYKLGDWAINLSDRVKMCELASKDYDWIKVCSWGIASSFKTAQKLQTIAKCKVLEIGGADYVFKTKIWRTRPFICIGRKGDTENIKKAMRHDNCHSG</sequence>
<dbReference type="PANTHER" id="PTHR12039:SF0">
    <property type="entry name" value="NICOTINAMIDE-NUCLEOTIDE ADENYLYLTRANSFERASE"/>
    <property type="match status" value="1"/>
</dbReference>
<dbReference type="InterPro" id="IPR004821">
    <property type="entry name" value="Cyt_trans-like"/>
</dbReference>
<dbReference type="SUPFAM" id="SSF52374">
    <property type="entry name" value="Nucleotidylyl transferase"/>
    <property type="match status" value="1"/>
</dbReference>